<proteinExistence type="predicted"/>
<reference evidence="2" key="1">
    <citation type="submission" date="2018-01" db="EMBL/GenBank/DDBJ databases">
        <title>An insight into the sialome of Amazonian anophelines.</title>
        <authorList>
            <person name="Ribeiro J.M."/>
            <person name="Scarpassa V."/>
            <person name="Calvo E."/>
        </authorList>
    </citation>
    <scope>NUCLEOTIDE SEQUENCE</scope>
    <source>
        <tissue evidence="2">Salivary glands</tissue>
    </source>
</reference>
<accession>A0A2M4C8C9</accession>
<dbReference type="AlphaFoldDB" id="A0A2M4C8C9"/>
<organism evidence="2">
    <name type="scientific">Anopheles marajoara</name>
    <dbReference type="NCBI Taxonomy" id="58244"/>
    <lineage>
        <taxon>Eukaryota</taxon>
        <taxon>Metazoa</taxon>
        <taxon>Ecdysozoa</taxon>
        <taxon>Arthropoda</taxon>
        <taxon>Hexapoda</taxon>
        <taxon>Insecta</taxon>
        <taxon>Pterygota</taxon>
        <taxon>Neoptera</taxon>
        <taxon>Endopterygota</taxon>
        <taxon>Diptera</taxon>
        <taxon>Nematocera</taxon>
        <taxon>Culicoidea</taxon>
        <taxon>Culicidae</taxon>
        <taxon>Anophelinae</taxon>
        <taxon>Anopheles</taxon>
    </lineage>
</organism>
<feature type="signal peptide" evidence="1">
    <location>
        <begin position="1"/>
        <end position="18"/>
    </location>
</feature>
<sequence length="111" mass="12004">MPASILLLLLLLLHTSFCCYRESPSPCSVSSSFTFCIFSTTQKGRTVFTTIDHDRPLHHPLSSLLRCASSSSSSSSSSKQAYSLSSLHGSSSCLGASLCAYPRWLCATPHR</sequence>
<evidence type="ECO:0000256" key="1">
    <source>
        <dbReference type="SAM" id="SignalP"/>
    </source>
</evidence>
<dbReference type="EMBL" id="GGFJ01012250">
    <property type="protein sequence ID" value="MBW61391.1"/>
    <property type="molecule type" value="Transcribed_RNA"/>
</dbReference>
<name>A0A2M4C8C9_9DIPT</name>
<protein>
    <submittedName>
        <fullName evidence="2">Putative secreted protein</fullName>
    </submittedName>
</protein>
<evidence type="ECO:0000313" key="2">
    <source>
        <dbReference type="EMBL" id="MBW61391.1"/>
    </source>
</evidence>
<feature type="chain" id="PRO_5014837577" evidence="1">
    <location>
        <begin position="19"/>
        <end position="111"/>
    </location>
</feature>
<keyword evidence="1" id="KW-0732">Signal</keyword>